<protein>
    <submittedName>
        <fullName evidence="1">Uncharacterized protein</fullName>
    </submittedName>
</protein>
<dbReference type="HOGENOM" id="CLU_188783_0_0_1"/>
<reference evidence="1 2" key="1">
    <citation type="submission" date="2014-06" db="EMBL/GenBank/DDBJ databases">
        <authorList>
            <consortium name="DOE Joint Genome Institute"/>
            <person name="Kuo A."/>
            <person name="Kohler A."/>
            <person name="Nagy L.G."/>
            <person name="Floudas D."/>
            <person name="Copeland A."/>
            <person name="Barry K.W."/>
            <person name="Cichocki N."/>
            <person name="Veneault-Fourrey C."/>
            <person name="LaButti K."/>
            <person name="Lindquist E.A."/>
            <person name="Lipzen A."/>
            <person name="Lundell T."/>
            <person name="Morin E."/>
            <person name="Murat C."/>
            <person name="Sun H."/>
            <person name="Tunlid A."/>
            <person name="Henrissat B."/>
            <person name="Grigoriev I.V."/>
            <person name="Hibbett D.S."/>
            <person name="Martin F."/>
            <person name="Nordberg H.P."/>
            <person name="Cantor M.N."/>
            <person name="Hua S.X."/>
        </authorList>
    </citation>
    <scope>NUCLEOTIDE SEQUENCE [LARGE SCALE GENOMIC DNA]</scope>
    <source>
        <strain evidence="1 2">ATCC 200175</strain>
    </source>
</reference>
<keyword evidence="2" id="KW-1185">Reference proteome</keyword>
<proteinExistence type="predicted"/>
<feature type="non-terminal residue" evidence="1">
    <location>
        <position position="1"/>
    </location>
</feature>
<evidence type="ECO:0000313" key="1">
    <source>
        <dbReference type="EMBL" id="KIJ09146.1"/>
    </source>
</evidence>
<dbReference type="EMBL" id="KN819499">
    <property type="protein sequence ID" value="KIJ09146.1"/>
    <property type="molecule type" value="Genomic_DNA"/>
</dbReference>
<name>A0A0C9TPS0_PAXIN</name>
<reference evidence="2" key="2">
    <citation type="submission" date="2015-01" db="EMBL/GenBank/DDBJ databases">
        <title>Evolutionary Origins and Diversification of the Mycorrhizal Mutualists.</title>
        <authorList>
            <consortium name="DOE Joint Genome Institute"/>
            <consortium name="Mycorrhizal Genomics Consortium"/>
            <person name="Kohler A."/>
            <person name="Kuo A."/>
            <person name="Nagy L.G."/>
            <person name="Floudas D."/>
            <person name="Copeland A."/>
            <person name="Barry K.W."/>
            <person name="Cichocki N."/>
            <person name="Veneault-Fourrey C."/>
            <person name="LaButti K."/>
            <person name="Lindquist E.A."/>
            <person name="Lipzen A."/>
            <person name="Lundell T."/>
            <person name="Morin E."/>
            <person name="Murat C."/>
            <person name="Riley R."/>
            <person name="Ohm R."/>
            <person name="Sun H."/>
            <person name="Tunlid A."/>
            <person name="Henrissat B."/>
            <person name="Grigoriev I.V."/>
            <person name="Hibbett D.S."/>
            <person name="Martin F."/>
        </authorList>
    </citation>
    <scope>NUCLEOTIDE SEQUENCE [LARGE SCALE GENOMIC DNA]</scope>
    <source>
        <strain evidence="2">ATCC 200175</strain>
    </source>
</reference>
<sequence length="93" mass="10343">HVRATPAITAPASSRKPGLPAQFDMALISKTPKHRQQAWGMLNGLHVAQVHVIFKLPLQFGQYSCPLAYVEWFTPLQGLDLIVGMYQVSRSTQ</sequence>
<dbReference type="Proteomes" id="UP000053647">
    <property type="component" value="Unassembled WGS sequence"/>
</dbReference>
<dbReference type="AlphaFoldDB" id="A0A0C9TPS0"/>
<organism evidence="1 2">
    <name type="scientific">Paxillus involutus ATCC 200175</name>
    <dbReference type="NCBI Taxonomy" id="664439"/>
    <lineage>
        <taxon>Eukaryota</taxon>
        <taxon>Fungi</taxon>
        <taxon>Dikarya</taxon>
        <taxon>Basidiomycota</taxon>
        <taxon>Agaricomycotina</taxon>
        <taxon>Agaricomycetes</taxon>
        <taxon>Agaricomycetidae</taxon>
        <taxon>Boletales</taxon>
        <taxon>Paxilineae</taxon>
        <taxon>Paxillaceae</taxon>
        <taxon>Paxillus</taxon>
    </lineage>
</organism>
<dbReference type="OrthoDB" id="2606601at2759"/>
<feature type="non-terminal residue" evidence="1">
    <location>
        <position position="93"/>
    </location>
</feature>
<evidence type="ECO:0000313" key="2">
    <source>
        <dbReference type="Proteomes" id="UP000053647"/>
    </source>
</evidence>
<gene>
    <name evidence="1" type="ORF">PAXINDRAFT_42531</name>
</gene>
<accession>A0A0C9TPS0</accession>